<evidence type="ECO:0000256" key="7">
    <source>
        <dbReference type="PIRNR" id="PIRNR016398"/>
    </source>
</evidence>
<dbReference type="PROSITE" id="PS51351">
    <property type="entry name" value="TFIIE_BETA_C"/>
    <property type="match status" value="1"/>
</dbReference>
<evidence type="ECO:0000256" key="4">
    <source>
        <dbReference type="ARBA" id="ARBA00023163"/>
    </source>
</evidence>
<feature type="compositionally biased region" description="Low complexity" evidence="8">
    <location>
        <begin position="1"/>
        <end position="25"/>
    </location>
</feature>
<evidence type="ECO:0000256" key="1">
    <source>
        <dbReference type="ARBA" id="ARBA00004123"/>
    </source>
</evidence>
<dbReference type="InterPro" id="IPR054600">
    <property type="entry name" value="TFA2_E-tether"/>
</dbReference>
<dbReference type="InterPro" id="IPR016656">
    <property type="entry name" value="TFIIE-bsu"/>
</dbReference>
<dbReference type="GO" id="GO:0005673">
    <property type="term" value="C:transcription factor TFIIE complex"/>
    <property type="evidence" value="ECO:0007669"/>
    <property type="project" value="UniProtKB-UniRule"/>
</dbReference>
<reference evidence="10" key="1">
    <citation type="journal article" date="2020" name="Stud. Mycol.">
        <title>101 Dothideomycetes genomes: a test case for predicting lifestyles and emergence of pathogens.</title>
        <authorList>
            <person name="Haridas S."/>
            <person name="Albert R."/>
            <person name="Binder M."/>
            <person name="Bloem J."/>
            <person name="Labutti K."/>
            <person name="Salamov A."/>
            <person name="Andreopoulos B."/>
            <person name="Baker S."/>
            <person name="Barry K."/>
            <person name="Bills G."/>
            <person name="Bluhm B."/>
            <person name="Cannon C."/>
            <person name="Castanera R."/>
            <person name="Culley D."/>
            <person name="Daum C."/>
            <person name="Ezra D."/>
            <person name="Gonzalez J."/>
            <person name="Henrissat B."/>
            <person name="Kuo A."/>
            <person name="Liang C."/>
            <person name="Lipzen A."/>
            <person name="Lutzoni F."/>
            <person name="Magnuson J."/>
            <person name="Mondo S."/>
            <person name="Nolan M."/>
            <person name="Ohm R."/>
            <person name="Pangilinan J."/>
            <person name="Park H.-J."/>
            <person name="Ramirez L."/>
            <person name="Alfaro M."/>
            <person name="Sun H."/>
            <person name="Tritt A."/>
            <person name="Yoshinaga Y."/>
            <person name="Zwiers L.-H."/>
            <person name="Turgeon B."/>
            <person name="Goodwin S."/>
            <person name="Spatafora J."/>
            <person name="Crous P."/>
            <person name="Grigoriev I."/>
        </authorList>
    </citation>
    <scope>NUCLEOTIDE SEQUENCE</scope>
    <source>
        <strain evidence="10">ATCC 74209</strain>
    </source>
</reference>
<dbReference type="GO" id="GO:0001097">
    <property type="term" value="F:TFIIH-class transcription factor complex binding"/>
    <property type="evidence" value="ECO:0007669"/>
    <property type="project" value="TreeGrafter"/>
</dbReference>
<organism evidence="10 11">
    <name type="scientific">Delitschia confertaspora ATCC 74209</name>
    <dbReference type="NCBI Taxonomy" id="1513339"/>
    <lineage>
        <taxon>Eukaryota</taxon>
        <taxon>Fungi</taxon>
        <taxon>Dikarya</taxon>
        <taxon>Ascomycota</taxon>
        <taxon>Pezizomycotina</taxon>
        <taxon>Dothideomycetes</taxon>
        <taxon>Pleosporomycetidae</taxon>
        <taxon>Pleosporales</taxon>
        <taxon>Delitschiaceae</taxon>
        <taxon>Delitschia</taxon>
    </lineage>
</organism>
<comment type="similarity">
    <text evidence="7">Belongs to the TFIIE beta subunit family.</text>
</comment>
<comment type="subcellular location">
    <subcellularLocation>
        <location evidence="1 7">Nucleus</location>
    </subcellularLocation>
</comment>
<comment type="subunit">
    <text evidence="7">Tetramer of two alpha and two beta chains.</text>
</comment>
<keyword evidence="2 7" id="KW-0805">Transcription regulation</keyword>
<name>A0A9P4JPJ1_9PLEO</name>
<dbReference type="PIRSF" id="PIRSF016398">
    <property type="entry name" value="TFIIE-beta"/>
    <property type="match status" value="1"/>
</dbReference>
<evidence type="ECO:0000256" key="6">
    <source>
        <dbReference type="ARBA" id="ARBA00025581"/>
    </source>
</evidence>
<dbReference type="Proteomes" id="UP000799536">
    <property type="component" value="Unassembled WGS sequence"/>
</dbReference>
<comment type="function">
    <text evidence="6 7">Recruits TFIIH to the initiation complex and stimulates the RNA polymerase II C-terminal domain kinase and DNA-dependent ATPase activities of TFIIH. Both TFIIH and TFIIE are required for promoter clearance by RNA polymerase.</text>
</comment>
<gene>
    <name evidence="10" type="ORF">GQ43DRAFT_438879</name>
</gene>
<feature type="region of interest" description="Disordered" evidence="8">
    <location>
        <begin position="1"/>
        <end position="52"/>
    </location>
</feature>
<feature type="domain" description="TFIIE beta" evidence="9">
    <location>
        <begin position="41"/>
        <end position="124"/>
    </location>
</feature>
<dbReference type="Pfam" id="PF18121">
    <property type="entry name" value="TFA2_Winged_2"/>
    <property type="match status" value="1"/>
</dbReference>
<keyword evidence="4 7" id="KW-0804">Transcription</keyword>
<evidence type="ECO:0000313" key="11">
    <source>
        <dbReference type="Proteomes" id="UP000799536"/>
    </source>
</evidence>
<dbReference type="Pfam" id="PF22254">
    <property type="entry name" value="TFA2_E-tether"/>
    <property type="match status" value="1"/>
</dbReference>
<dbReference type="PANTHER" id="PTHR12716">
    <property type="entry name" value="TRANSCRIPTION INITIATION FACTOR IIE, BETA SUBUNIT"/>
    <property type="match status" value="1"/>
</dbReference>
<dbReference type="GO" id="GO:0003677">
    <property type="term" value="F:DNA binding"/>
    <property type="evidence" value="ECO:0007669"/>
    <property type="project" value="UniProtKB-UniRule"/>
</dbReference>
<keyword evidence="3 7" id="KW-0238">DNA-binding</keyword>
<evidence type="ECO:0000256" key="5">
    <source>
        <dbReference type="ARBA" id="ARBA00023242"/>
    </source>
</evidence>
<evidence type="ECO:0000256" key="2">
    <source>
        <dbReference type="ARBA" id="ARBA00023015"/>
    </source>
</evidence>
<accession>A0A9P4JPJ1</accession>
<sequence>MSFLKSSSGPVAAPSPTPSTSSNSNNKRKRPIDDVPAGTVHSQPADTGIGEHMGTTFGWAIKELQRRDPEWMTLTEIFDYLGPTVRDNPQRRGQLKLILQSPSSERIEWDGEDKFRYRPKLPVRNAEQLKGFLQQQKSAQGILVKDLKDGWPNVQEAIEVMERKKELLVTHNKKDGSARTIWMNDPTLMHKVDPSFLNEWHKIPLPANPDDLRNKLVAAGLKPCSAPKEIVPVGPKEKKKKVPRRGGRQTNTHMAGVLKDYSHKRK</sequence>
<comment type="caution">
    <text evidence="10">The sequence shown here is derived from an EMBL/GenBank/DDBJ whole genome shotgun (WGS) entry which is preliminary data.</text>
</comment>
<feature type="region of interest" description="Disordered" evidence="8">
    <location>
        <begin position="227"/>
        <end position="266"/>
    </location>
</feature>
<keyword evidence="5 7" id="KW-0539">Nucleus</keyword>
<evidence type="ECO:0000256" key="8">
    <source>
        <dbReference type="SAM" id="MobiDB-lite"/>
    </source>
</evidence>
<dbReference type="OrthoDB" id="5323195at2759"/>
<evidence type="ECO:0000313" key="10">
    <source>
        <dbReference type="EMBL" id="KAF2203358.1"/>
    </source>
</evidence>
<dbReference type="InterPro" id="IPR040501">
    <property type="entry name" value="TFA2_Winged_2"/>
</dbReference>
<dbReference type="AlphaFoldDB" id="A0A9P4JPJ1"/>
<evidence type="ECO:0000256" key="3">
    <source>
        <dbReference type="ARBA" id="ARBA00023125"/>
    </source>
</evidence>
<dbReference type="EMBL" id="ML993905">
    <property type="protein sequence ID" value="KAF2203358.1"/>
    <property type="molecule type" value="Genomic_DNA"/>
</dbReference>
<dbReference type="GO" id="GO:0006367">
    <property type="term" value="P:transcription initiation at RNA polymerase II promoter"/>
    <property type="evidence" value="ECO:0007669"/>
    <property type="project" value="UniProtKB-UniRule"/>
</dbReference>
<protein>
    <recommendedName>
        <fullName evidence="7">Transcription initiation factor IIE subunit beta</fullName>
    </recommendedName>
</protein>
<evidence type="ECO:0000259" key="9">
    <source>
        <dbReference type="PROSITE" id="PS51351"/>
    </source>
</evidence>
<dbReference type="InterPro" id="IPR003166">
    <property type="entry name" value="TFIIE_bsu_DNA-bd"/>
</dbReference>
<dbReference type="PANTHER" id="PTHR12716:SF8">
    <property type="entry name" value="TRANSCRIPTION INITIATION FACTOR IIE SUBUNIT BETA"/>
    <property type="match status" value="1"/>
</dbReference>
<feature type="compositionally biased region" description="Basic residues" evidence="8">
    <location>
        <begin position="237"/>
        <end position="247"/>
    </location>
</feature>
<keyword evidence="11" id="KW-1185">Reference proteome</keyword>
<proteinExistence type="inferred from homology"/>